<evidence type="ECO:0000313" key="3">
    <source>
        <dbReference type="EMBL" id="OEE62198.1"/>
    </source>
</evidence>
<dbReference type="InterPro" id="IPR041999">
    <property type="entry name" value="Sortase_D_1"/>
</dbReference>
<dbReference type="InterPro" id="IPR022445">
    <property type="entry name" value="Sortase_proteobact_type"/>
</dbReference>
<keyword evidence="4" id="KW-1185">Reference proteome</keyword>
<dbReference type="EMBL" id="AJWN02000040">
    <property type="protein sequence ID" value="OEE62198.1"/>
    <property type="molecule type" value="Genomic_DNA"/>
</dbReference>
<evidence type="ECO:0000256" key="1">
    <source>
        <dbReference type="ARBA" id="ARBA00022801"/>
    </source>
</evidence>
<name>A0A1E5C9J5_9GAMM</name>
<feature type="transmembrane region" description="Helical" evidence="2">
    <location>
        <begin position="12"/>
        <end position="35"/>
    </location>
</feature>
<dbReference type="NCBIfam" id="TIGR01076">
    <property type="entry name" value="sortase_fam"/>
    <property type="match status" value="1"/>
</dbReference>
<dbReference type="CDD" id="cd05828">
    <property type="entry name" value="Sortase_D_1"/>
    <property type="match status" value="1"/>
</dbReference>
<dbReference type="GO" id="GO:0016787">
    <property type="term" value="F:hydrolase activity"/>
    <property type="evidence" value="ECO:0007669"/>
    <property type="project" value="UniProtKB-KW"/>
</dbReference>
<proteinExistence type="predicted"/>
<dbReference type="NCBIfam" id="TIGR03784">
    <property type="entry name" value="marine_sortase"/>
    <property type="match status" value="1"/>
</dbReference>
<dbReference type="RefSeq" id="WP_016962153.1">
    <property type="nucleotide sequence ID" value="NZ_AJWN02000040.1"/>
</dbReference>
<organism evidence="3 4">
    <name type="scientific">Enterovibrio norvegicus FF-454</name>
    <dbReference type="NCBI Taxonomy" id="1185651"/>
    <lineage>
        <taxon>Bacteria</taxon>
        <taxon>Pseudomonadati</taxon>
        <taxon>Pseudomonadota</taxon>
        <taxon>Gammaproteobacteria</taxon>
        <taxon>Vibrionales</taxon>
        <taxon>Vibrionaceae</taxon>
        <taxon>Enterovibrio</taxon>
    </lineage>
</organism>
<dbReference type="InterPro" id="IPR023365">
    <property type="entry name" value="Sortase_dom-sf"/>
</dbReference>
<sequence>MNKGIRRFLPQTPAHCLLIGTMTCGAILMANGLYIKAKAQLAQVLISHAWEQQKLTGDNHKPWPWADTYPIAKLSMQDQTPNWVLSGANARNLAFGPTLQTQTAAPDRKGNVVVFGHNDTHFSGLASLALGDELNLETRAGTKRYYQVTNVAVVHESETEWAANTPDDRITLITCYPFDSLTFNGPMRYIVVAKPIDPEIGLDDFSPTEFYTRHHTNKLWL</sequence>
<dbReference type="Gene3D" id="2.40.260.10">
    <property type="entry name" value="Sortase"/>
    <property type="match status" value="1"/>
</dbReference>
<accession>A0A1E5C9J5</accession>
<dbReference type="Pfam" id="PF04203">
    <property type="entry name" value="Sortase"/>
    <property type="match status" value="1"/>
</dbReference>
<dbReference type="AlphaFoldDB" id="A0A1E5C9J5"/>
<protein>
    <submittedName>
        <fullName evidence="3">Sortase, marine proteobacterial type</fullName>
    </submittedName>
</protein>
<reference evidence="3 4" key="1">
    <citation type="journal article" date="2012" name="Science">
        <title>Ecological populations of bacteria act as socially cohesive units of antibiotic production and resistance.</title>
        <authorList>
            <person name="Cordero O.X."/>
            <person name="Wildschutte H."/>
            <person name="Kirkup B."/>
            <person name="Proehl S."/>
            <person name="Ngo L."/>
            <person name="Hussain F."/>
            <person name="Le Roux F."/>
            <person name="Mincer T."/>
            <person name="Polz M.F."/>
        </authorList>
    </citation>
    <scope>NUCLEOTIDE SEQUENCE [LARGE SCALE GENOMIC DNA]</scope>
    <source>
        <strain evidence="3 4">FF-454</strain>
    </source>
</reference>
<evidence type="ECO:0000256" key="2">
    <source>
        <dbReference type="SAM" id="Phobius"/>
    </source>
</evidence>
<dbReference type="Proteomes" id="UP000095039">
    <property type="component" value="Unassembled WGS sequence"/>
</dbReference>
<keyword evidence="2" id="KW-0472">Membrane</keyword>
<dbReference type="InterPro" id="IPR005754">
    <property type="entry name" value="Sortase"/>
</dbReference>
<comment type="caution">
    <text evidence="3">The sequence shown here is derived from an EMBL/GenBank/DDBJ whole genome shotgun (WGS) entry which is preliminary data.</text>
</comment>
<keyword evidence="1" id="KW-0378">Hydrolase</keyword>
<keyword evidence="2" id="KW-0812">Transmembrane</keyword>
<evidence type="ECO:0000313" key="4">
    <source>
        <dbReference type="Proteomes" id="UP000095039"/>
    </source>
</evidence>
<gene>
    <name evidence="3" type="ORF">A1OK_01435</name>
</gene>
<keyword evidence="2" id="KW-1133">Transmembrane helix</keyword>
<dbReference type="SUPFAM" id="SSF63817">
    <property type="entry name" value="Sortase"/>
    <property type="match status" value="1"/>
</dbReference>